<organism evidence="4 5">
    <name type="scientific">Ceraceosorus guamensis</name>
    <dbReference type="NCBI Taxonomy" id="1522189"/>
    <lineage>
        <taxon>Eukaryota</taxon>
        <taxon>Fungi</taxon>
        <taxon>Dikarya</taxon>
        <taxon>Basidiomycota</taxon>
        <taxon>Ustilaginomycotina</taxon>
        <taxon>Exobasidiomycetes</taxon>
        <taxon>Ceraceosorales</taxon>
        <taxon>Ceraceosoraceae</taxon>
        <taxon>Ceraceosorus</taxon>
    </lineage>
</organism>
<gene>
    <name evidence="4" type="ORF">IE81DRAFT_326014</name>
</gene>
<name>A0A316VRX5_9BASI</name>
<feature type="compositionally biased region" description="Basic and acidic residues" evidence="1">
    <location>
        <begin position="404"/>
        <end position="438"/>
    </location>
</feature>
<dbReference type="GeneID" id="37036572"/>
<dbReference type="AlphaFoldDB" id="A0A316VRX5"/>
<dbReference type="GO" id="GO:0034976">
    <property type="term" value="P:response to endoplasmic reticulum stress"/>
    <property type="evidence" value="ECO:0007669"/>
    <property type="project" value="TreeGrafter"/>
</dbReference>
<feature type="compositionally biased region" description="Basic and acidic residues" evidence="1">
    <location>
        <begin position="612"/>
        <end position="625"/>
    </location>
</feature>
<keyword evidence="5" id="KW-1185">Reference proteome</keyword>
<feature type="compositionally biased region" description="Basic and acidic residues" evidence="1">
    <location>
        <begin position="303"/>
        <end position="318"/>
    </location>
</feature>
<feature type="chain" id="PRO_5016454946" evidence="2">
    <location>
        <begin position="16"/>
        <end position="637"/>
    </location>
</feature>
<dbReference type="PANTHER" id="PTHR45815">
    <property type="entry name" value="PROTEIN DISULFIDE-ISOMERASE A6"/>
    <property type="match status" value="1"/>
</dbReference>
<sequence length="637" mass="70762">MVMMMLLLLPTTVLCALFPANSGVVQATGKTFDAEVLSIEKPTFVAFTAPWCGHCKNLVPQYSKAAKSLGGIIKFVNVDCDEDSNKQTCARYGVQGFPTIKFFPATKKRLPRDYRGERTAKELAKFGAESLPQTAKKLTAEALIDFVDADPTRPSVILFTTKSVSSPLLRSLALDFRTRVPFAFARGDEALVRSHARLDLGLDIPTAEDLPVLVIFPARKEGQDFEKGKFETYEGKLAYAPLKKWLDHVAPKLGAMDEREAKRVAQLKEKEKGSDKKKKSAKSEKAQKAEEERQRRAAVKKQAAKEQKEREREREEAVKASGSSADEQLPEGATYEWKAVNSDPKSKKKGKKLPVPVNVRDDEGNIVDTVETDEDAQRLLGRAGEGSGMLDKDRARQMILDMQRQAEETERRKAAPEKQPADGWKLDKSSDDFPPVEEQKDNIFDSAAKLVKQAAEAGSEAAADILDAGAEFVEAAASSGSRVVESLAEKLGSAGKLEGDETSGPFARKRKALLKSFERWMTSEHNDWAETYGDEFAKAQREAEQLAREDPQEAERMAWQNEAWLLEELSADRDKMKDVMTHDQLAEVDKMIDLVKSRLENRRAVAGTHDPPPSKKDIRSADSEAAKQQGSQHHDEL</sequence>
<feature type="domain" description="Thioredoxin" evidence="3">
    <location>
        <begin position="7"/>
        <end position="132"/>
    </location>
</feature>
<feature type="region of interest" description="Disordered" evidence="1">
    <location>
        <begin position="263"/>
        <end position="438"/>
    </location>
</feature>
<dbReference type="PRINTS" id="PR00421">
    <property type="entry name" value="THIOREDOXIN"/>
</dbReference>
<dbReference type="PROSITE" id="PS51352">
    <property type="entry name" value="THIOREDOXIN_2"/>
    <property type="match status" value="1"/>
</dbReference>
<keyword evidence="2" id="KW-0732">Signal</keyword>
<dbReference type="GO" id="GO:0015035">
    <property type="term" value="F:protein-disulfide reductase activity"/>
    <property type="evidence" value="ECO:0007669"/>
    <property type="project" value="TreeGrafter"/>
</dbReference>
<dbReference type="Proteomes" id="UP000245783">
    <property type="component" value="Unassembled WGS sequence"/>
</dbReference>
<protein>
    <submittedName>
        <fullName evidence="4">Thioredoxin-domain-containing protein</fullName>
    </submittedName>
</protein>
<dbReference type="InterPro" id="IPR017937">
    <property type="entry name" value="Thioredoxin_CS"/>
</dbReference>
<accession>A0A316VRX5</accession>
<dbReference type="EMBL" id="KZ819436">
    <property type="protein sequence ID" value="PWN39964.1"/>
    <property type="molecule type" value="Genomic_DNA"/>
</dbReference>
<feature type="signal peptide" evidence="2">
    <location>
        <begin position="1"/>
        <end position="15"/>
    </location>
</feature>
<feature type="compositionally biased region" description="Basic and acidic residues" evidence="1">
    <location>
        <begin position="263"/>
        <end position="274"/>
    </location>
</feature>
<dbReference type="Gene3D" id="3.40.30.10">
    <property type="entry name" value="Glutaredoxin"/>
    <property type="match status" value="2"/>
</dbReference>
<evidence type="ECO:0000256" key="1">
    <source>
        <dbReference type="SAM" id="MobiDB-lite"/>
    </source>
</evidence>
<evidence type="ECO:0000313" key="5">
    <source>
        <dbReference type="Proteomes" id="UP000245783"/>
    </source>
</evidence>
<dbReference type="PROSITE" id="PS00194">
    <property type="entry name" value="THIOREDOXIN_1"/>
    <property type="match status" value="1"/>
</dbReference>
<feature type="region of interest" description="Disordered" evidence="1">
    <location>
        <begin position="602"/>
        <end position="637"/>
    </location>
</feature>
<evidence type="ECO:0000256" key="2">
    <source>
        <dbReference type="SAM" id="SignalP"/>
    </source>
</evidence>
<proteinExistence type="predicted"/>
<evidence type="ECO:0000313" key="4">
    <source>
        <dbReference type="EMBL" id="PWN39964.1"/>
    </source>
</evidence>
<dbReference type="PANTHER" id="PTHR45815:SF3">
    <property type="entry name" value="PROTEIN DISULFIDE-ISOMERASE A6"/>
    <property type="match status" value="1"/>
</dbReference>
<dbReference type="Pfam" id="PF00085">
    <property type="entry name" value="Thioredoxin"/>
    <property type="match status" value="1"/>
</dbReference>
<reference evidence="4 5" key="1">
    <citation type="journal article" date="2018" name="Mol. Biol. Evol.">
        <title>Broad Genomic Sampling Reveals a Smut Pathogenic Ancestry of the Fungal Clade Ustilaginomycotina.</title>
        <authorList>
            <person name="Kijpornyongpan T."/>
            <person name="Mondo S.J."/>
            <person name="Barry K."/>
            <person name="Sandor L."/>
            <person name="Lee J."/>
            <person name="Lipzen A."/>
            <person name="Pangilinan J."/>
            <person name="LaButti K."/>
            <person name="Hainaut M."/>
            <person name="Henrissat B."/>
            <person name="Grigoriev I.V."/>
            <person name="Spatafora J.W."/>
            <person name="Aime M.C."/>
        </authorList>
    </citation>
    <scope>NUCLEOTIDE SEQUENCE [LARGE SCALE GENOMIC DNA]</scope>
    <source>
        <strain evidence="4 5">MCA 4658</strain>
    </source>
</reference>
<dbReference type="InterPro" id="IPR036249">
    <property type="entry name" value="Thioredoxin-like_sf"/>
</dbReference>
<dbReference type="GO" id="GO:0005788">
    <property type="term" value="C:endoplasmic reticulum lumen"/>
    <property type="evidence" value="ECO:0007669"/>
    <property type="project" value="TreeGrafter"/>
</dbReference>
<dbReference type="RefSeq" id="XP_025367124.1">
    <property type="nucleotide sequence ID" value="XM_025514702.1"/>
</dbReference>
<dbReference type="InterPro" id="IPR013766">
    <property type="entry name" value="Thioredoxin_domain"/>
</dbReference>
<dbReference type="STRING" id="1522189.A0A316VRX5"/>
<dbReference type="SUPFAM" id="SSF52833">
    <property type="entry name" value="Thioredoxin-like"/>
    <property type="match status" value="1"/>
</dbReference>
<dbReference type="OrthoDB" id="427280at2759"/>
<dbReference type="InParanoid" id="A0A316VRX5"/>
<evidence type="ECO:0000259" key="3">
    <source>
        <dbReference type="PROSITE" id="PS51352"/>
    </source>
</evidence>
<feature type="compositionally biased region" description="Basic and acidic residues" evidence="1">
    <location>
        <begin position="281"/>
        <end position="295"/>
    </location>
</feature>